<accession>A0ABN3BE43</accession>
<proteinExistence type="predicted"/>
<evidence type="ECO:0000313" key="1">
    <source>
        <dbReference type="EMBL" id="GAA2193454.1"/>
    </source>
</evidence>
<dbReference type="EMBL" id="BAAAOQ010000004">
    <property type="protein sequence ID" value="GAA2193454.1"/>
    <property type="molecule type" value="Genomic_DNA"/>
</dbReference>
<sequence length="148" mass="16210">MDGARIVDVLQGVVAERAPEERDTAADLLNREPDEITRMLSSRGGDSELGFGLGEVAVLVTPLVWMVLQQFAQELAGATVRAATGRLSAAWRRLRGRPGSVSVLPRLDEAQLEELCDIVTRRAQESGLAEDSARQLASSVRRHIERHQ</sequence>
<comment type="caution">
    <text evidence="1">The sequence shown here is derived from an EMBL/GenBank/DDBJ whole genome shotgun (WGS) entry which is preliminary data.</text>
</comment>
<organism evidence="1 2">
    <name type="scientific">Streptomyces bangladeshensis</name>
    <dbReference type="NCBI Taxonomy" id="295352"/>
    <lineage>
        <taxon>Bacteria</taxon>
        <taxon>Bacillati</taxon>
        <taxon>Actinomycetota</taxon>
        <taxon>Actinomycetes</taxon>
        <taxon>Kitasatosporales</taxon>
        <taxon>Streptomycetaceae</taxon>
        <taxon>Streptomyces</taxon>
    </lineage>
</organism>
<keyword evidence="2" id="KW-1185">Reference proteome</keyword>
<evidence type="ECO:0000313" key="2">
    <source>
        <dbReference type="Proteomes" id="UP001501391"/>
    </source>
</evidence>
<name>A0ABN3BE43_9ACTN</name>
<gene>
    <name evidence="1" type="ORF">GCM10009787_15360</name>
</gene>
<dbReference type="Proteomes" id="UP001501391">
    <property type="component" value="Unassembled WGS sequence"/>
</dbReference>
<protein>
    <submittedName>
        <fullName evidence="1">Uncharacterized protein</fullName>
    </submittedName>
</protein>
<reference evidence="1 2" key="1">
    <citation type="journal article" date="2019" name="Int. J. Syst. Evol. Microbiol.">
        <title>The Global Catalogue of Microorganisms (GCM) 10K type strain sequencing project: providing services to taxonomists for standard genome sequencing and annotation.</title>
        <authorList>
            <consortium name="The Broad Institute Genomics Platform"/>
            <consortium name="The Broad Institute Genome Sequencing Center for Infectious Disease"/>
            <person name="Wu L."/>
            <person name="Ma J."/>
        </authorList>
    </citation>
    <scope>NUCLEOTIDE SEQUENCE [LARGE SCALE GENOMIC DNA]</scope>
    <source>
        <strain evidence="1 2">JCM 14924</strain>
    </source>
</reference>